<evidence type="ECO:0000256" key="7">
    <source>
        <dbReference type="ARBA" id="ARBA00048558"/>
    </source>
</evidence>
<dbReference type="InterPro" id="IPR005793">
    <property type="entry name" value="Formyl_trans_C"/>
</dbReference>
<dbReference type="InterPro" id="IPR041711">
    <property type="entry name" value="Met-tRNA-FMT_N"/>
</dbReference>
<dbReference type="InterPro" id="IPR037022">
    <property type="entry name" value="Formyl_trans_C_sf"/>
</dbReference>
<dbReference type="InterPro" id="IPR044135">
    <property type="entry name" value="Met-tRNA-FMT_C"/>
</dbReference>
<dbReference type="EC" id="2.1.2.9" evidence="3 8"/>
<dbReference type="InterPro" id="IPR036477">
    <property type="entry name" value="Formyl_transf_N_sf"/>
</dbReference>
<comment type="function">
    <text evidence="1 8">Attaches a formyl group to the free amino group of methionyl-tRNA(fMet). The formyl group appears to play a dual role in the initiator identity of N-formylmethionyl-tRNA by promoting its recognition by IF2 and preventing the misappropriation of this tRNA by the elongation apparatus.</text>
</comment>
<keyword evidence="6 8" id="KW-0648">Protein biosynthesis</keyword>
<feature type="binding site" evidence="8">
    <location>
        <begin position="111"/>
        <end position="114"/>
    </location>
    <ligand>
        <name>(6S)-5,6,7,8-tetrahydrofolate</name>
        <dbReference type="ChEBI" id="CHEBI:57453"/>
    </ligand>
</feature>
<dbReference type="Gene3D" id="3.10.25.10">
    <property type="entry name" value="Formyl transferase, C-terminal domain"/>
    <property type="match status" value="1"/>
</dbReference>
<dbReference type="InterPro" id="IPR011034">
    <property type="entry name" value="Formyl_transferase-like_C_sf"/>
</dbReference>
<comment type="similarity">
    <text evidence="2 8">Belongs to the Fmt family.</text>
</comment>
<dbReference type="HAMAP" id="MF_00182">
    <property type="entry name" value="Formyl_trans"/>
    <property type="match status" value="1"/>
</dbReference>
<dbReference type="InterPro" id="IPR002376">
    <property type="entry name" value="Formyl_transf_N"/>
</dbReference>
<dbReference type="GO" id="GO:0004479">
    <property type="term" value="F:methionyl-tRNA formyltransferase activity"/>
    <property type="evidence" value="ECO:0007669"/>
    <property type="project" value="UniProtKB-UniRule"/>
</dbReference>
<dbReference type="SUPFAM" id="SSF53328">
    <property type="entry name" value="Formyltransferase"/>
    <property type="match status" value="1"/>
</dbReference>
<dbReference type="GO" id="GO:0005829">
    <property type="term" value="C:cytosol"/>
    <property type="evidence" value="ECO:0007669"/>
    <property type="project" value="TreeGrafter"/>
</dbReference>
<dbReference type="PANTHER" id="PTHR11138">
    <property type="entry name" value="METHIONYL-TRNA FORMYLTRANSFERASE"/>
    <property type="match status" value="1"/>
</dbReference>
<comment type="caution">
    <text evidence="11">The sequence shown here is derived from an EMBL/GenBank/DDBJ whole genome shotgun (WGS) entry which is preliminary data.</text>
</comment>
<dbReference type="Pfam" id="PF00551">
    <property type="entry name" value="Formyl_trans_N"/>
    <property type="match status" value="1"/>
</dbReference>
<feature type="domain" description="Formyl transferase C-terminal" evidence="10">
    <location>
        <begin position="205"/>
        <end position="298"/>
    </location>
</feature>
<dbReference type="Pfam" id="PF02911">
    <property type="entry name" value="Formyl_trans_C"/>
    <property type="match status" value="1"/>
</dbReference>
<evidence type="ECO:0000256" key="4">
    <source>
        <dbReference type="ARBA" id="ARBA00016014"/>
    </source>
</evidence>
<evidence type="ECO:0000256" key="6">
    <source>
        <dbReference type="ARBA" id="ARBA00022917"/>
    </source>
</evidence>
<sequence>MSEGIVFFGTPKFAVPALKALILKGEKILLVVTQPDRPKGRGKIIQPPEVKKIAVEYGLPVVQPERIKDEEFIKKLKSLNLEFGVVVAYGKFLPKEILTTAEHGFINLHASLLPKYRGAAPIQWALIKGEKITGVTTMLIDEGLDTGDVLLQKEVQIEDDENAQSLSEKLSLIGAELIVETIDKMRKGIITPLPQKGEPSYAPTLKKEDGRINWRKPARDIFNLIRGTYPWPCAYCFLKNERIKIIRAELIEGLSTPGLILKAKDELIVGTGKGLLKILLIQPEGKKIMTAKEFVCGRRINEGVDSFS</sequence>
<dbReference type="CDD" id="cd08646">
    <property type="entry name" value="FMT_core_Met-tRNA-FMT_N"/>
    <property type="match status" value="1"/>
</dbReference>
<dbReference type="EMBL" id="DTHO01000073">
    <property type="protein sequence ID" value="HGH00144.1"/>
    <property type="molecule type" value="Genomic_DNA"/>
</dbReference>
<accession>A0A7C4ELA5</accession>
<organism evidence="11">
    <name type="scientific">Thermodesulfovibrio aggregans</name>
    <dbReference type="NCBI Taxonomy" id="86166"/>
    <lineage>
        <taxon>Bacteria</taxon>
        <taxon>Pseudomonadati</taxon>
        <taxon>Nitrospirota</taxon>
        <taxon>Thermodesulfovibrionia</taxon>
        <taxon>Thermodesulfovibrionales</taxon>
        <taxon>Thermodesulfovibrionaceae</taxon>
        <taxon>Thermodesulfovibrio</taxon>
    </lineage>
</organism>
<proteinExistence type="inferred from homology"/>
<gene>
    <name evidence="8" type="primary">fmt</name>
    <name evidence="11" type="ORF">ENV75_06855</name>
</gene>
<evidence type="ECO:0000259" key="9">
    <source>
        <dbReference type="Pfam" id="PF00551"/>
    </source>
</evidence>
<protein>
    <recommendedName>
        <fullName evidence="4 8">Methionyl-tRNA formyltransferase</fullName>
        <ecNumber evidence="3 8">2.1.2.9</ecNumber>
    </recommendedName>
</protein>
<reference evidence="11" key="1">
    <citation type="journal article" date="2020" name="mSystems">
        <title>Genome- and Community-Level Interaction Insights into Carbon Utilization and Element Cycling Functions of Hydrothermarchaeota in Hydrothermal Sediment.</title>
        <authorList>
            <person name="Zhou Z."/>
            <person name="Liu Y."/>
            <person name="Xu W."/>
            <person name="Pan J."/>
            <person name="Luo Z.H."/>
            <person name="Li M."/>
        </authorList>
    </citation>
    <scope>NUCLEOTIDE SEQUENCE [LARGE SCALE GENOMIC DNA]</scope>
    <source>
        <strain evidence="11">SpSt-788</strain>
    </source>
</reference>
<dbReference type="FunFam" id="3.40.50.12230:FF:000001">
    <property type="entry name" value="Methionyl-tRNA formyltransferase"/>
    <property type="match status" value="1"/>
</dbReference>
<evidence type="ECO:0000256" key="3">
    <source>
        <dbReference type="ARBA" id="ARBA00012261"/>
    </source>
</evidence>
<dbReference type="InterPro" id="IPR005794">
    <property type="entry name" value="Fmt"/>
</dbReference>
<evidence type="ECO:0000256" key="2">
    <source>
        <dbReference type="ARBA" id="ARBA00010699"/>
    </source>
</evidence>
<dbReference type="SUPFAM" id="SSF50486">
    <property type="entry name" value="FMT C-terminal domain-like"/>
    <property type="match status" value="1"/>
</dbReference>
<dbReference type="AlphaFoldDB" id="A0A7C4ELA5"/>
<dbReference type="CDD" id="cd08704">
    <property type="entry name" value="Met_tRNA_FMT_C"/>
    <property type="match status" value="1"/>
</dbReference>
<evidence type="ECO:0000256" key="8">
    <source>
        <dbReference type="HAMAP-Rule" id="MF_00182"/>
    </source>
</evidence>
<dbReference type="NCBIfam" id="TIGR00460">
    <property type="entry name" value="fmt"/>
    <property type="match status" value="1"/>
</dbReference>
<name>A0A7C4ELA5_9BACT</name>
<evidence type="ECO:0000259" key="10">
    <source>
        <dbReference type="Pfam" id="PF02911"/>
    </source>
</evidence>
<evidence type="ECO:0000256" key="1">
    <source>
        <dbReference type="ARBA" id="ARBA00002606"/>
    </source>
</evidence>
<evidence type="ECO:0000256" key="5">
    <source>
        <dbReference type="ARBA" id="ARBA00022679"/>
    </source>
</evidence>
<evidence type="ECO:0000313" key="11">
    <source>
        <dbReference type="EMBL" id="HGH00144.1"/>
    </source>
</evidence>
<feature type="domain" description="Formyl transferase N-terminal" evidence="9">
    <location>
        <begin position="5"/>
        <end position="181"/>
    </location>
</feature>
<dbReference type="Gene3D" id="3.40.50.170">
    <property type="entry name" value="Formyl transferase, N-terminal domain"/>
    <property type="match status" value="1"/>
</dbReference>
<dbReference type="PANTHER" id="PTHR11138:SF5">
    <property type="entry name" value="METHIONYL-TRNA FORMYLTRANSFERASE, MITOCHONDRIAL"/>
    <property type="match status" value="1"/>
</dbReference>
<keyword evidence="5 8" id="KW-0808">Transferase</keyword>
<comment type="catalytic activity">
    <reaction evidence="7 8">
        <text>L-methionyl-tRNA(fMet) + (6R)-10-formyltetrahydrofolate = N-formyl-L-methionyl-tRNA(fMet) + (6S)-5,6,7,8-tetrahydrofolate + H(+)</text>
        <dbReference type="Rhea" id="RHEA:24380"/>
        <dbReference type="Rhea" id="RHEA-COMP:9952"/>
        <dbReference type="Rhea" id="RHEA-COMP:9953"/>
        <dbReference type="ChEBI" id="CHEBI:15378"/>
        <dbReference type="ChEBI" id="CHEBI:57453"/>
        <dbReference type="ChEBI" id="CHEBI:78530"/>
        <dbReference type="ChEBI" id="CHEBI:78844"/>
        <dbReference type="ChEBI" id="CHEBI:195366"/>
        <dbReference type="EC" id="2.1.2.9"/>
    </reaction>
</comment>